<evidence type="ECO:0000313" key="13">
    <source>
        <dbReference type="Proteomes" id="UP000033052"/>
    </source>
</evidence>
<feature type="domain" description="MacB-like periplasmic core" evidence="9">
    <location>
        <begin position="21"/>
        <end position="237"/>
    </location>
</feature>
<dbReference type="Pfam" id="PF12704">
    <property type="entry name" value="MacB_PCD"/>
    <property type="match status" value="1"/>
</dbReference>
<dbReference type="InterPro" id="IPR003838">
    <property type="entry name" value="ABC3_permease_C"/>
</dbReference>
<protein>
    <submittedName>
        <fullName evidence="11">FtsX-like permease family protein</fullName>
    </submittedName>
    <submittedName>
        <fullName evidence="12">Macrolide ABC transporter permease</fullName>
    </submittedName>
    <submittedName>
        <fullName evidence="10">Putative macrolide efflux ABC transporter permease</fullName>
    </submittedName>
</protein>
<comment type="similarity">
    <text evidence="6">Belongs to the ABC-4 integral membrane protein family.</text>
</comment>
<comment type="subcellular location">
    <subcellularLocation>
        <location evidence="1">Cell membrane</location>
        <topology evidence="1">Multi-pass membrane protein</topology>
    </subcellularLocation>
</comment>
<dbReference type="EMBL" id="CP009225">
    <property type="protein sequence ID" value="AKC60850.1"/>
    <property type="molecule type" value="Genomic_DNA"/>
</dbReference>
<dbReference type="RefSeq" id="WP_003491791.1">
    <property type="nucleotide sequence ID" value="NZ_CBCRVC010000012.1"/>
</dbReference>
<keyword evidence="4 7" id="KW-1133">Transmembrane helix</keyword>
<feature type="transmembrane region" description="Helical" evidence="7">
    <location>
        <begin position="323"/>
        <end position="350"/>
    </location>
</feature>
<dbReference type="GO" id="GO:0005886">
    <property type="term" value="C:plasma membrane"/>
    <property type="evidence" value="ECO:0007669"/>
    <property type="project" value="UniProtKB-SubCell"/>
</dbReference>
<keyword evidence="2" id="KW-1003">Cell membrane</keyword>
<dbReference type="Proteomes" id="UP000033052">
    <property type="component" value="Chromosome"/>
</dbReference>
<dbReference type="Pfam" id="PF02687">
    <property type="entry name" value="FtsX"/>
    <property type="match status" value="1"/>
</dbReference>
<dbReference type="PANTHER" id="PTHR30572:SF4">
    <property type="entry name" value="ABC TRANSPORTER PERMEASE YTRF"/>
    <property type="match status" value="1"/>
</dbReference>
<dbReference type="AlphaFoldDB" id="A0A7X5PBN4"/>
<accession>A0A7X5PBN4</accession>
<evidence type="ECO:0000256" key="7">
    <source>
        <dbReference type="SAM" id="Phobius"/>
    </source>
</evidence>
<evidence type="ECO:0000313" key="14">
    <source>
        <dbReference type="Proteomes" id="UP000223854"/>
    </source>
</evidence>
<feature type="transmembrane region" description="Helical" evidence="7">
    <location>
        <begin position="362"/>
        <end position="385"/>
    </location>
</feature>
<dbReference type="Proteomes" id="UP000223854">
    <property type="component" value="Unassembled WGS sequence"/>
</dbReference>
<evidence type="ECO:0000256" key="1">
    <source>
        <dbReference type="ARBA" id="ARBA00004651"/>
    </source>
</evidence>
<reference evidence="10" key="1">
    <citation type="submission" date="2014-08" db="EMBL/GenBank/DDBJ databases">
        <authorList>
            <person name="Kubiak A."/>
            <person name="Poehlein A."/>
            <person name="Daniel R."/>
            <person name="Minton N.P."/>
        </authorList>
    </citation>
    <scope>NUCLEOTIDE SEQUENCE</scope>
    <source>
        <strain evidence="10">NCIMB 10696</strain>
    </source>
</reference>
<feature type="domain" description="ABC3 transporter permease C-terminal" evidence="8">
    <location>
        <begin position="282"/>
        <end position="395"/>
    </location>
</feature>
<evidence type="ECO:0000256" key="2">
    <source>
        <dbReference type="ARBA" id="ARBA00022475"/>
    </source>
</evidence>
<name>A0A7X5PBN4_CLOSG</name>
<proteinExistence type="inferred from homology"/>
<keyword evidence="3 7" id="KW-0812">Transmembrane</keyword>
<organism evidence="11 15">
    <name type="scientific">Clostridium sporogenes</name>
    <dbReference type="NCBI Taxonomy" id="1509"/>
    <lineage>
        <taxon>Bacteria</taxon>
        <taxon>Bacillati</taxon>
        <taxon>Bacillota</taxon>
        <taxon>Clostridia</taxon>
        <taxon>Eubacteriales</taxon>
        <taxon>Clostridiaceae</taxon>
        <taxon>Clostridium</taxon>
    </lineage>
</organism>
<sequence>MKFLENLKMALDSIKSNKMRSFLTMLGIIIGISSVITIVSLGKGGQNTITGEFEKIGSATVSIKVDQSKASNNDYINQEDADIIKNKIEKVKYVAPIVSRDGFVTEGTKNKKLYIDGSTPDVQYVTNAEMVYGRFFNEGEYIEGKPVVIIDERSAKNIFGTEDVVGRKLKINAKTSSKQATIIGVSKSESGPFSGGGEDSPIFLTCPINFLKDLYPEDFTIGSLYIIATNKNDTEEAGVMAKNILENRHHNKGKDMYKVENMLKQLDEVNKVIGIFTTFIGAVAAISLLVGGIGVMNIMLVSVTERTREIGIRKALGATTKNILIQFLTESVIISLIGGLIGMILGIVFAEIIGKFIKISPSVSIAAILIAILFSSSVGIFFGIYPAKKAAKLNPIDALRYE</sequence>
<reference evidence="10 13" key="2">
    <citation type="journal article" date="2015" name="PLoS ONE">
        <title>A universal mariner transposon system for forward genetic studies in the genus clostridium.</title>
        <authorList>
            <person name="Zhang Y."/>
            <person name="Grosse-Honebrink A."/>
            <person name="Minton N.P."/>
        </authorList>
    </citation>
    <scope>NUCLEOTIDE SEQUENCE [LARGE SCALE GENOMIC DNA]</scope>
    <source>
        <strain evidence="10 13">NCIMB 10696</strain>
    </source>
</reference>
<feature type="transmembrane region" description="Helical" evidence="7">
    <location>
        <begin position="21"/>
        <end position="42"/>
    </location>
</feature>
<feature type="transmembrane region" description="Helical" evidence="7">
    <location>
        <begin position="272"/>
        <end position="302"/>
    </location>
</feature>
<evidence type="ECO:0000313" key="11">
    <source>
        <dbReference type="EMBL" id="NFR63030.1"/>
    </source>
</evidence>
<dbReference type="EMBL" id="SXCS01000010">
    <property type="protein sequence ID" value="NFR63030.1"/>
    <property type="molecule type" value="Genomic_DNA"/>
</dbReference>
<gene>
    <name evidence="10" type="ORF">CLSPO_c01130</name>
    <name evidence="12" type="ORF">CRX47_19415</name>
    <name evidence="11" type="ORF">FDF70_16495</name>
</gene>
<evidence type="ECO:0000313" key="12">
    <source>
        <dbReference type="EMBL" id="PHH01882.1"/>
    </source>
</evidence>
<reference evidence="11 15" key="4">
    <citation type="submission" date="2019-04" db="EMBL/GenBank/DDBJ databases">
        <title>Genome sequencing of Clostridium botulinum Groups I-IV and Clostridium butyricum.</title>
        <authorList>
            <person name="Brunt J."/>
            <person name="Van Vliet A.H.M."/>
            <person name="Stringer S.C."/>
            <person name="Carter A.T."/>
            <person name="Peck M.W."/>
        </authorList>
    </citation>
    <scope>NUCLEOTIDE SEQUENCE [LARGE SCALE GENOMIC DNA]</scope>
    <source>
        <strain evidence="11 15">IFR 18/108</strain>
    </source>
</reference>
<evidence type="ECO:0000313" key="10">
    <source>
        <dbReference type="EMBL" id="AKC60850.1"/>
    </source>
</evidence>
<keyword evidence="14" id="KW-1185">Reference proteome</keyword>
<evidence type="ECO:0000256" key="3">
    <source>
        <dbReference type="ARBA" id="ARBA00022692"/>
    </source>
</evidence>
<evidence type="ECO:0000259" key="8">
    <source>
        <dbReference type="Pfam" id="PF02687"/>
    </source>
</evidence>
<dbReference type="InterPro" id="IPR050250">
    <property type="entry name" value="Macrolide_Exporter_MacB"/>
</dbReference>
<dbReference type="InterPro" id="IPR025857">
    <property type="entry name" value="MacB_PCD"/>
</dbReference>
<dbReference type="GeneID" id="92936882"/>
<evidence type="ECO:0000256" key="6">
    <source>
        <dbReference type="ARBA" id="ARBA00038076"/>
    </source>
</evidence>
<dbReference type="Proteomes" id="UP000486601">
    <property type="component" value="Unassembled WGS sequence"/>
</dbReference>
<dbReference type="GO" id="GO:0022857">
    <property type="term" value="F:transmembrane transporter activity"/>
    <property type="evidence" value="ECO:0007669"/>
    <property type="project" value="TreeGrafter"/>
</dbReference>
<evidence type="ECO:0000259" key="9">
    <source>
        <dbReference type="Pfam" id="PF12704"/>
    </source>
</evidence>
<evidence type="ECO:0000256" key="5">
    <source>
        <dbReference type="ARBA" id="ARBA00023136"/>
    </source>
</evidence>
<dbReference type="KEGG" id="cld:CLSPO_c01130"/>
<reference evidence="12 14" key="3">
    <citation type="submission" date="2017-09" db="EMBL/GenBank/DDBJ databases">
        <title>FDA dAtabase for Regulatory Grade micrObial Sequences (FDA-ARGOS): Supporting development and validation of Infectious Disease Dx tests.</title>
        <authorList>
            <person name="Kerrigan L."/>
            <person name="Long C."/>
            <person name="Tallon L.J."/>
            <person name="Sadzewicz L."/>
            <person name="Ott S."/>
            <person name="Zhao X."/>
            <person name="Nagaraj S."/>
            <person name="Vavikolanu K."/>
            <person name="Aluvathingal J."/>
            <person name="Nadendla S."/>
            <person name="Sichtig H."/>
        </authorList>
    </citation>
    <scope>NUCLEOTIDE SEQUENCE [LARGE SCALE GENOMIC DNA]</scope>
    <source>
        <strain evidence="12 14">FDAARGOS_423</strain>
    </source>
</reference>
<keyword evidence="5 7" id="KW-0472">Membrane</keyword>
<evidence type="ECO:0000256" key="4">
    <source>
        <dbReference type="ARBA" id="ARBA00022989"/>
    </source>
</evidence>
<dbReference type="PANTHER" id="PTHR30572">
    <property type="entry name" value="MEMBRANE COMPONENT OF TRANSPORTER-RELATED"/>
    <property type="match status" value="1"/>
</dbReference>
<evidence type="ECO:0000313" key="15">
    <source>
        <dbReference type="Proteomes" id="UP000486601"/>
    </source>
</evidence>
<dbReference type="EMBL" id="PDLH01000007">
    <property type="protein sequence ID" value="PHH01882.1"/>
    <property type="molecule type" value="Genomic_DNA"/>
</dbReference>